<evidence type="ECO:0000256" key="1">
    <source>
        <dbReference type="ARBA" id="ARBA00023002"/>
    </source>
</evidence>
<proteinExistence type="predicted"/>
<accession>A0ABP8W2Z1</accession>
<dbReference type="PRINTS" id="PR00469">
    <property type="entry name" value="PNDRDTASEII"/>
</dbReference>
<comment type="caution">
    <text evidence="2">The sequence shown here is derived from an EMBL/GenBank/DDBJ whole genome shotgun (WGS) entry which is preliminary data.</text>
</comment>
<dbReference type="InterPro" id="IPR050982">
    <property type="entry name" value="Auxin_biosynth/cation_transpt"/>
</dbReference>
<reference evidence="3" key="1">
    <citation type="journal article" date="2019" name="Int. J. Syst. Evol. Microbiol.">
        <title>The Global Catalogue of Microorganisms (GCM) 10K type strain sequencing project: providing services to taxonomists for standard genome sequencing and annotation.</title>
        <authorList>
            <consortium name="The Broad Institute Genomics Platform"/>
            <consortium name="The Broad Institute Genome Sequencing Center for Infectious Disease"/>
            <person name="Wu L."/>
            <person name="Ma J."/>
        </authorList>
    </citation>
    <scope>NUCLEOTIDE SEQUENCE [LARGE SCALE GENOMIC DNA]</scope>
    <source>
        <strain evidence="3">JCM 18956</strain>
    </source>
</reference>
<dbReference type="Pfam" id="PF13738">
    <property type="entry name" value="Pyr_redox_3"/>
    <property type="match status" value="1"/>
</dbReference>
<dbReference type="RefSeq" id="WP_345376264.1">
    <property type="nucleotide sequence ID" value="NZ_BAABLM010000005.1"/>
</dbReference>
<name>A0ABP8W2Z1_9MICO</name>
<sequence length="370" mass="39875">MTDARGEALEPIRTRVVVIGAGQAGLSVAYYLQRLGLVPGVDFVVLDRGPSTGGAWQFRWRALRLGTAHKVNDLPGMADLGISFETGDRTAPARDVVSDYYDRYERYYGLEVQRPVEVTGVDDLGTRILVRTRDGASYETELLVNATGTWGSPFRPWYPGADTFAGRQLTTAEYEDARDFTGQDVVVVGGGTSAIGFLLELDGVAARTIWVTRRPVDWVDQQELGTALAISAVAEQDEAARAGKALPSIVSGTGVPISRRNRAGIERGVLVERGMFVSLEHDGVRFADGTFEHADAVIWATGFRPELRHLASLGLRTGEGGLAVARGASQTDPRVFFAGYGPQASTIGANRAGRVIARQVLLALSARRPE</sequence>
<protein>
    <submittedName>
        <fullName evidence="2">NAD(P)-binding domain-containing protein</fullName>
    </submittedName>
</protein>
<dbReference type="EMBL" id="BAABLM010000005">
    <property type="protein sequence ID" value="GAA4679234.1"/>
    <property type="molecule type" value="Genomic_DNA"/>
</dbReference>
<gene>
    <name evidence="2" type="ORF">GCM10025780_25330</name>
</gene>
<evidence type="ECO:0000313" key="2">
    <source>
        <dbReference type="EMBL" id="GAA4679234.1"/>
    </source>
</evidence>
<dbReference type="PANTHER" id="PTHR43539">
    <property type="entry name" value="FLAVIN-BINDING MONOOXYGENASE-LIKE PROTEIN (AFU_ORTHOLOGUE AFUA_4G09220)"/>
    <property type="match status" value="1"/>
</dbReference>
<evidence type="ECO:0000313" key="3">
    <source>
        <dbReference type="Proteomes" id="UP001501295"/>
    </source>
</evidence>
<organism evidence="2 3">
    <name type="scientific">Frondihabitans cladoniiphilus</name>
    <dbReference type="NCBI Taxonomy" id="715785"/>
    <lineage>
        <taxon>Bacteria</taxon>
        <taxon>Bacillati</taxon>
        <taxon>Actinomycetota</taxon>
        <taxon>Actinomycetes</taxon>
        <taxon>Micrococcales</taxon>
        <taxon>Microbacteriaceae</taxon>
        <taxon>Frondihabitans</taxon>
    </lineage>
</organism>
<dbReference type="InterPro" id="IPR036188">
    <property type="entry name" value="FAD/NAD-bd_sf"/>
</dbReference>
<dbReference type="PANTHER" id="PTHR43539:SF78">
    <property type="entry name" value="FLAVIN-CONTAINING MONOOXYGENASE"/>
    <property type="match status" value="1"/>
</dbReference>
<dbReference type="SUPFAM" id="SSF51905">
    <property type="entry name" value="FAD/NAD(P)-binding domain"/>
    <property type="match status" value="2"/>
</dbReference>
<dbReference type="Gene3D" id="3.50.50.60">
    <property type="entry name" value="FAD/NAD(P)-binding domain"/>
    <property type="match status" value="1"/>
</dbReference>
<keyword evidence="3" id="KW-1185">Reference proteome</keyword>
<dbReference type="Proteomes" id="UP001501295">
    <property type="component" value="Unassembled WGS sequence"/>
</dbReference>
<dbReference type="PRINTS" id="PR00368">
    <property type="entry name" value="FADPNR"/>
</dbReference>
<keyword evidence="1" id="KW-0560">Oxidoreductase</keyword>